<sequence>MSSEQKKPDILTVLFFSRKRLLKSSLSSLSLVCISVYIGKRMNEGVGLFHKSVKIAVLNPSALNEQYLKSTQWKKVKVISLIFAS</sequence>
<accession>A0A8B0SXR8</accession>
<organism evidence="1">
    <name type="scientific">Klebsiella pneumoniae</name>
    <dbReference type="NCBI Taxonomy" id="573"/>
    <lineage>
        <taxon>Bacteria</taxon>
        <taxon>Pseudomonadati</taxon>
        <taxon>Pseudomonadota</taxon>
        <taxon>Gammaproteobacteria</taxon>
        <taxon>Enterobacterales</taxon>
        <taxon>Enterobacteriaceae</taxon>
        <taxon>Klebsiella/Raoultella group</taxon>
        <taxon>Klebsiella</taxon>
        <taxon>Klebsiella pneumoniae complex</taxon>
    </lineage>
</organism>
<protein>
    <submittedName>
        <fullName evidence="1">Uncharacterized protein</fullName>
    </submittedName>
</protein>
<keyword evidence="1" id="KW-0614">Plasmid</keyword>
<evidence type="ECO:0000313" key="1">
    <source>
        <dbReference type="EMBL" id="QTX13972.1"/>
    </source>
</evidence>
<reference evidence="1" key="1">
    <citation type="submission" date="2020-01" db="EMBL/GenBank/DDBJ databases">
        <authorList>
            <person name="Qin S."/>
        </authorList>
    </citation>
    <scope>NUCLEOTIDE SEQUENCE</scope>
    <source>
        <strain evidence="1">CVir17-16-YZ6g</strain>
        <plasmid evidence="1">p17-15-vir-like</plasmid>
    </source>
</reference>
<dbReference type="AlphaFoldDB" id="A0A8B0SXR8"/>
<name>A0A8B0SXR8_KLEPN</name>
<dbReference type="EMBL" id="MN956836">
    <property type="protein sequence ID" value="QTX13972.1"/>
    <property type="molecule type" value="Genomic_DNA"/>
</dbReference>
<proteinExistence type="predicted"/>
<geneLocation type="plasmid" evidence="1">
    <name>p17-15-vir-like</name>
</geneLocation>